<name>A0A401PWK6_SCYTO</name>
<comment type="caution">
    <text evidence="1">The sequence shown here is derived from an EMBL/GenBank/DDBJ whole genome shotgun (WGS) entry which is preliminary data.</text>
</comment>
<gene>
    <name evidence="1" type="ORF">scyTo_0015675</name>
</gene>
<protein>
    <submittedName>
        <fullName evidence="1">Uncharacterized protein</fullName>
    </submittedName>
</protein>
<dbReference type="EMBL" id="BFAA01008994">
    <property type="protein sequence ID" value="GCB77506.1"/>
    <property type="molecule type" value="Genomic_DNA"/>
</dbReference>
<reference evidence="1 2" key="1">
    <citation type="journal article" date="2018" name="Nat. Ecol. Evol.">
        <title>Shark genomes provide insights into elasmobranch evolution and the origin of vertebrates.</title>
        <authorList>
            <person name="Hara Y"/>
            <person name="Yamaguchi K"/>
            <person name="Onimaru K"/>
            <person name="Kadota M"/>
            <person name="Koyanagi M"/>
            <person name="Keeley SD"/>
            <person name="Tatsumi K"/>
            <person name="Tanaka K"/>
            <person name="Motone F"/>
            <person name="Kageyama Y"/>
            <person name="Nozu R"/>
            <person name="Adachi N"/>
            <person name="Nishimura O"/>
            <person name="Nakagawa R"/>
            <person name="Tanegashima C"/>
            <person name="Kiyatake I"/>
            <person name="Matsumoto R"/>
            <person name="Murakumo K"/>
            <person name="Nishida K"/>
            <person name="Terakita A"/>
            <person name="Kuratani S"/>
            <person name="Sato K"/>
            <person name="Hyodo S Kuraku.S."/>
        </authorList>
    </citation>
    <scope>NUCLEOTIDE SEQUENCE [LARGE SCALE GENOMIC DNA]</scope>
</reference>
<keyword evidence="2" id="KW-1185">Reference proteome</keyword>
<sequence length="75" mass="8311">MNQFRCLLFFGVFPGTLLFGGWSVAVNPFKPIVSTTMSVAQKLAEMGIAHIQNLCPEKSHPCISSIKTNRIKQTE</sequence>
<evidence type="ECO:0000313" key="2">
    <source>
        <dbReference type="Proteomes" id="UP000288216"/>
    </source>
</evidence>
<organism evidence="1 2">
    <name type="scientific">Scyliorhinus torazame</name>
    <name type="common">Cloudy catshark</name>
    <name type="synonym">Catulus torazame</name>
    <dbReference type="NCBI Taxonomy" id="75743"/>
    <lineage>
        <taxon>Eukaryota</taxon>
        <taxon>Metazoa</taxon>
        <taxon>Chordata</taxon>
        <taxon>Craniata</taxon>
        <taxon>Vertebrata</taxon>
        <taxon>Chondrichthyes</taxon>
        <taxon>Elasmobranchii</taxon>
        <taxon>Galeomorphii</taxon>
        <taxon>Galeoidea</taxon>
        <taxon>Carcharhiniformes</taxon>
        <taxon>Scyliorhinidae</taxon>
        <taxon>Scyliorhinus</taxon>
    </lineage>
</organism>
<dbReference type="Proteomes" id="UP000288216">
    <property type="component" value="Unassembled WGS sequence"/>
</dbReference>
<dbReference type="AlphaFoldDB" id="A0A401PWK6"/>
<proteinExistence type="predicted"/>
<accession>A0A401PWK6</accession>
<evidence type="ECO:0000313" key="1">
    <source>
        <dbReference type="EMBL" id="GCB77506.1"/>
    </source>
</evidence>